<dbReference type="RefSeq" id="WP_386043369.1">
    <property type="nucleotide sequence ID" value="NZ_JBHUIO010000002.1"/>
</dbReference>
<evidence type="ECO:0000313" key="3">
    <source>
        <dbReference type="Proteomes" id="UP001597343"/>
    </source>
</evidence>
<feature type="compositionally biased region" description="Basic residues" evidence="1">
    <location>
        <begin position="261"/>
        <end position="271"/>
    </location>
</feature>
<keyword evidence="3" id="KW-1185">Reference proteome</keyword>
<dbReference type="Pfam" id="PF07070">
    <property type="entry name" value="Spo0M"/>
    <property type="match status" value="1"/>
</dbReference>
<evidence type="ECO:0000313" key="2">
    <source>
        <dbReference type="EMBL" id="MFD2168552.1"/>
    </source>
</evidence>
<protein>
    <submittedName>
        <fullName evidence="2">Sporulation protein</fullName>
    </submittedName>
</protein>
<accession>A0ABW4ZRJ0</accession>
<dbReference type="EMBL" id="JBHUIO010000002">
    <property type="protein sequence ID" value="MFD2168552.1"/>
    <property type="molecule type" value="Genomic_DNA"/>
</dbReference>
<comment type="caution">
    <text evidence="2">The sequence shown here is derived from an EMBL/GenBank/DDBJ whole genome shotgun (WGS) entry which is preliminary data.</text>
</comment>
<gene>
    <name evidence="2" type="ORF">ACFSOY_00785</name>
</gene>
<dbReference type="Proteomes" id="UP001597343">
    <property type="component" value="Unassembled WGS sequence"/>
</dbReference>
<sequence>MFKKFLSKIGIGSASVNLILEDASGRIGEKVVGRILVEGGAVDQKIDAIDVDFILEARLGDKTARTTIETIAVARDLHVPSGKQVEYPFAHQLPELPISSQYVRYTYHTRLDIPEAIDKHDFDQFYVQPSLPVATAIGAFHALGFYDKHDSGVFNGRYQEFEYAPLSGSESGPFAGRIDELTVVYLAEEDGVRLHIELDKTTKGLFGALADKLDLDESHFTLFLSYQSLQDSDATLQTIRRSLEAELNNPNPSRYPTLPKAHPHGQHKHRGGGAGSGLLGGIAGGIAGYAIGEALFGDDDSEQTADGGIIDDLGDFFGEDD</sequence>
<reference evidence="3" key="1">
    <citation type="journal article" date="2019" name="Int. J. Syst. Evol. Microbiol.">
        <title>The Global Catalogue of Microorganisms (GCM) 10K type strain sequencing project: providing services to taxonomists for standard genome sequencing and annotation.</title>
        <authorList>
            <consortium name="The Broad Institute Genomics Platform"/>
            <consortium name="The Broad Institute Genome Sequencing Center for Infectious Disease"/>
            <person name="Wu L."/>
            <person name="Ma J."/>
        </authorList>
    </citation>
    <scope>NUCLEOTIDE SEQUENCE [LARGE SCALE GENOMIC DNA]</scope>
    <source>
        <strain evidence="3">CGMCC 1.13574</strain>
    </source>
</reference>
<dbReference type="PANTHER" id="PTHR40053:SF1">
    <property type="entry name" value="SPORULATION-CONTROL PROTEIN SPO0M"/>
    <property type="match status" value="1"/>
</dbReference>
<dbReference type="InterPro" id="IPR009776">
    <property type="entry name" value="Spore_0_M"/>
</dbReference>
<proteinExistence type="predicted"/>
<name>A0ABW4ZRJ0_9BACL</name>
<evidence type="ECO:0000256" key="1">
    <source>
        <dbReference type="SAM" id="MobiDB-lite"/>
    </source>
</evidence>
<feature type="region of interest" description="Disordered" evidence="1">
    <location>
        <begin position="246"/>
        <end position="274"/>
    </location>
</feature>
<organism evidence="2 3">
    <name type="scientific">Tumebacillus lipolyticus</name>
    <dbReference type="NCBI Taxonomy" id="1280370"/>
    <lineage>
        <taxon>Bacteria</taxon>
        <taxon>Bacillati</taxon>
        <taxon>Bacillota</taxon>
        <taxon>Bacilli</taxon>
        <taxon>Bacillales</taxon>
        <taxon>Alicyclobacillaceae</taxon>
        <taxon>Tumebacillus</taxon>
    </lineage>
</organism>
<dbReference type="PANTHER" id="PTHR40053">
    <property type="entry name" value="SPORULATION-CONTROL PROTEIN SPO0M"/>
    <property type="match status" value="1"/>
</dbReference>